<evidence type="ECO:0000259" key="18">
    <source>
        <dbReference type="PROSITE" id="PS50011"/>
    </source>
</evidence>
<evidence type="ECO:0000256" key="17">
    <source>
        <dbReference type="SAM" id="SignalP"/>
    </source>
</evidence>
<sequence>MRPIFLSPSPIFAIFSFFFLYSVGLTRSFSSNSNLSNCTKTFNCGSLQNLTYPFTGGERPDYCGPPEFHINCVDDSPELTIKSLSYRVLALDSVAQTLSLARLDLWNETCTHELLNSSLPSDFFSFRSEDNVDVTIFYGCNSSNTGPKPENWFHCNNNQTSNSAYYLIDPVPLDPIMSPFRCAIGITVPIFKITAAKLLGDRSLFKEAIMGGFNASYMNPHIDQCNKCLNVNGQCGFDSDSNQPICVCGNRLCSLGSNSRKWIIGISAGVSGTILIIVCGIHISRKTMIFFKKYESDELDFEEFIKNYGSIAPKRYSYSNVKKMSNSFRDQIGKGGYGTVYRGELPDGLLVAVKVLSESKGNGEEFINEVASIGRTSHVNVVTLLGFCYEKGKRALIYEYMPNGSLEKFIHKPGSSNESCRLEWETLFDIAVGIARGLQYLHRGCNTRILHFDIKPQNILLDNDFCPKISDFGLAKLCKTRESIVSMLGTRGTAGYIAPEVFSRNFGGVSHKSDVYSYGMLVLDMVGARKNLNSGVSHTSEMFPHYIYRDLELDNDANSVGAISEEEKETTRKMILVSLGCIQTIPSDRPSMSKVVEMLEGPLHSLMIPPQPFLITPTKSAGESVTSSQPSETA</sequence>
<dbReference type="InterPro" id="IPR045874">
    <property type="entry name" value="LRK10/LRL21-25-like"/>
</dbReference>
<dbReference type="FunFam" id="1.10.510.10:FF:000590">
    <property type="entry name" value="PR5-like receptor kinase"/>
    <property type="match status" value="1"/>
</dbReference>
<dbReference type="GO" id="GO:0030247">
    <property type="term" value="F:polysaccharide binding"/>
    <property type="evidence" value="ECO:0007669"/>
    <property type="project" value="InterPro"/>
</dbReference>
<dbReference type="InterPro" id="IPR017441">
    <property type="entry name" value="Protein_kinase_ATP_BS"/>
</dbReference>
<dbReference type="Gene3D" id="1.10.510.10">
    <property type="entry name" value="Transferase(Phosphotransferase) domain 1"/>
    <property type="match status" value="1"/>
</dbReference>
<evidence type="ECO:0000256" key="6">
    <source>
        <dbReference type="ARBA" id="ARBA00022729"/>
    </source>
</evidence>
<accession>A0AAW1XUY4</accession>
<dbReference type="Proteomes" id="UP001457282">
    <property type="component" value="Unassembled WGS sequence"/>
</dbReference>
<evidence type="ECO:0000256" key="13">
    <source>
        <dbReference type="ARBA" id="ARBA00047899"/>
    </source>
</evidence>
<reference evidence="19 20" key="1">
    <citation type="journal article" date="2023" name="G3 (Bethesda)">
        <title>A chromosome-length genome assembly and annotation of blackberry (Rubus argutus, cv. 'Hillquist').</title>
        <authorList>
            <person name="Bruna T."/>
            <person name="Aryal R."/>
            <person name="Dudchenko O."/>
            <person name="Sargent D.J."/>
            <person name="Mead D."/>
            <person name="Buti M."/>
            <person name="Cavallini A."/>
            <person name="Hytonen T."/>
            <person name="Andres J."/>
            <person name="Pham M."/>
            <person name="Weisz D."/>
            <person name="Mascagni F."/>
            <person name="Usai G."/>
            <person name="Natali L."/>
            <person name="Bassil N."/>
            <person name="Fernandez G.E."/>
            <person name="Lomsadze A."/>
            <person name="Armour M."/>
            <person name="Olukolu B."/>
            <person name="Poorten T."/>
            <person name="Britton C."/>
            <person name="Davik J."/>
            <person name="Ashrafi H."/>
            <person name="Aiden E.L."/>
            <person name="Borodovsky M."/>
            <person name="Worthington M."/>
        </authorList>
    </citation>
    <scope>NUCLEOTIDE SEQUENCE [LARGE SCALE GENOMIC DNA]</scope>
    <source>
        <strain evidence="19">PI 553951</strain>
    </source>
</reference>
<comment type="catalytic activity">
    <reaction evidence="14">
        <text>L-seryl-[protein] + ATP = O-phospho-L-seryl-[protein] + ADP + H(+)</text>
        <dbReference type="Rhea" id="RHEA:17989"/>
        <dbReference type="Rhea" id="RHEA-COMP:9863"/>
        <dbReference type="Rhea" id="RHEA-COMP:11604"/>
        <dbReference type="ChEBI" id="CHEBI:15378"/>
        <dbReference type="ChEBI" id="CHEBI:29999"/>
        <dbReference type="ChEBI" id="CHEBI:30616"/>
        <dbReference type="ChEBI" id="CHEBI:83421"/>
        <dbReference type="ChEBI" id="CHEBI:456216"/>
        <dbReference type="EC" id="2.7.11.1"/>
    </reaction>
</comment>
<dbReference type="InterPro" id="IPR032872">
    <property type="entry name" value="WAK_assoc_C"/>
</dbReference>
<keyword evidence="9 15" id="KW-0067">ATP-binding</keyword>
<comment type="catalytic activity">
    <reaction evidence="13">
        <text>L-threonyl-[protein] + ATP = O-phospho-L-threonyl-[protein] + ADP + H(+)</text>
        <dbReference type="Rhea" id="RHEA:46608"/>
        <dbReference type="Rhea" id="RHEA-COMP:11060"/>
        <dbReference type="Rhea" id="RHEA-COMP:11605"/>
        <dbReference type="ChEBI" id="CHEBI:15378"/>
        <dbReference type="ChEBI" id="CHEBI:30013"/>
        <dbReference type="ChEBI" id="CHEBI:30616"/>
        <dbReference type="ChEBI" id="CHEBI:61977"/>
        <dbReference type="ChEBI" id="CHEBI:456216"/>
        <dbReference type="EC" id="2.7.11.1"/>
    </reaction>
</comment>
<comment type="subcellular location">
    <subcellularLocation>
        <location evidence="1">Membrane</location>
        <topology evidence="1">Single-pass type I membrane protein</topology>
    </subcellularLocation>
</comment>
<evidence type="ECO:0000313" key="19">
    <source>
        <dbReference type="EMBL" id="KAK9940251.1"/>
    </source>
</evidence>
<keyword evidence="12" id="KW-0325">Glycoprotein</keyword>
<dbReference type="GO" id="GO:0004674">
    <property type="term" value="F:protein serine/threonine kinase activity"/>
    <property type="evidence" value="ECO:0007669"/>
    <property type="project" value="UniProtKB-KW"/>
</dbReference>
<keyword evidence="8" id="KW-0418">Kinase</keyword>
<dbReference type="Pfam" id="PF00069">
    <property type="entry name" value="Pkinase"/>
    <property type="match status" value="1"/>
</dbReference>
<keyword evidence="7 15" id="KW-0547">Nucleotide-binding</keyword>
<feature type="domain" description="Protein kinase" evidence="18">
    <location>
        <begin position="326"/>
        <end position="607"/>
    </location>
</feature>
<dbReference type="CDD" id="cd14066">
    <property type="entry name" value="STKc_IRAK"/>
    <property type="match status" value="1"/>
</dbReference>
<comment type="caution">
    <text evidence="19">The sequence shown here is derived from an EMBL/GenBank/DDBJ whole genome shotgun (WGS) entry which is preliminary data.</text>
</comment>
<dbReference type="SUPFAM" id="SSF56112">
    <property type="entry name" value="Protein kinase-like (PK-like)"/>
    <property type="match status" value="1"/>
</dbReference>
<dbReference type="Pfam" id="PF13947">
    <property type="entry name" value="GUB_WAK_bind"/>
    <property type="match status" value="1"/>
</dbReference>
<proteinExistence type="predicted"/>
<evidence type="ECO:0000256" key="10">
    <source>
        <dbReference type="ARBA" id="ARBA00022989"/>
    </source>
</evidence>
<evidence type="ECO:0000256" key="8">
    <source>
        <dbReference type="ARBA" id="ARBA00022777"/>
    </source>
</evidence>
<evidence type="ECO:0000256" key="14">
    <source>
        <dbReference type="ARBA" id="ARBA00048679"/>
    </source>
</evidence>
<keyword evidence="4" id="KW-0808">Transferase</keyword>
<dbReference type="InterPro" id="IPR011009">
    <property type="entry name" value="Kinase-like_dom_sf"/>
</dbReference>
<dbReference type="FunFam" id="3.30.200.20:FF:000178">
    <property type="entry name" value="serine/threonine-protein kinase PBS1-like"/>
    <property type="match status" value="1"/>
</dbReference>
<evidence type="ECO:0000256" key="3">
    <source>
        <dbReference type="ARBA" id="ARBA00022527"/>
    </source>
</evidence>
<organism evidence="19 20">
    <name type="scientific">Rubus argutus</name>
    <name type="common">Southern blackberry</name>
    <dbReference type="NCBI Taxonomy" id="59490"/>
    <lineage>
        <taxon>Eukaryota</taxon>
        <taxon>Viridiplantae</taxon>
        <taxon>Streptophyta</taxon>
        <taxon>Embryophyta</taxon>
        <taxon>Tracheophyta</taxon>
        <taxon>Spermatophyta</taxon>
        <taxon>Magnoliopsida</taxon>
        <taxon>eudicotyledons</taxon>
        <taxon>Gunneridae</taxon>
        <taxon>Pentapetalae</taxon>
        <taxon>rosids</taxon>
        <taxon>fabids</taxon>
        <taxon>Rosales</taxon>
        <taxon>Rosaceae</taxon>
        <taxon>Rosoideae</taxon>
        <taxon>Rosoideae incertae sedis</taxon>
        <taxon>Rubus</taxon>
    </lineage>
</organism>
<keyword evidence="10 16" id="KW-1133">Transmembrane helix</keyword>
<keyword evidence="11 16" id="KW-0472">Membrane</keyword>
<keyword evidence="3" id="KW-0723">Serine/threonine-protein kinase</keyword>
<protein>
    <recommendedName>
        <fullName evidence="2">non-specific serine/threonine protein kinase</fullName>
        <ecNumber evidence="2">2.7.11.1</ecNumber>
    </recommendedName>
</protein>
<dbReference type="AlphaFoldDB" id="A0AAW1XUY4"/>
<evidence type="ECO:0000256" key="12">
    <source>
        <dbReference type="ARBA" id="ARBA00023180"/>
    </source>
</evidence>
<evidence type="ECO:0000256" key="2">
    <source>
        <dbReference type="ARBA" id="ARBA00012513"/>
    </source>
</evidence>
<feature type="transmembrane region" description="Helical" evidence="16">
    <location>
        <begin position="262"/>
        <end position="283"/>
    </location>
</feature>
<evidence type="ECO:0000256" key="5">
    <source>
        <dbReference type="ARBA" id="ARBA00022692"/>
    </source>
</evidence>
<evidence type="ECO:0000256" key="11">
    <source>
        <dbReference type="ARBA" id="ARBA00023136"/>
    </source>
</evidence>
<dbReference type="PROSITE" id="PS50011">
    <property type="entry name" value="PROTEIN_KINASE_DOM"/>
    <property type="match status" value="1"/>
</dbReference>
<dbReference type="InterPro" id="IPR000719">
    <property type="entry name" value="Prot_kinase_dom"/>
</dbReference>
<name>A0AAW1XUY4_RUBAR</name>
<dbReference type="GO" id="GO:0005524">
    <property type="term" value="F:ATP binding"/>
    <property type="evidence" value="ECO:0007669"/>
    <property type="project" value="UniProtKB-UniRule"/>
</dbReference>
<keyword evidence="6 17" id="KW-0732">Signal</keyword>
<dbReference type="EMBL" id="JBEDUW010000003">
    <property type="protein sequence ID" value="KAK9940251.1"/>
    <property type="molecule type" value="Genomic_DNA"/>
</dbReference>
<dbReference type="EC" id="2.7.11.1" evidence="2"/>
<dbReference type="PROSITE" id="PS00107">
    <property type="entry name" value="PROTEIN_KINASE_ATP"/>
    <property type="match status" value="1"/>
</dbReference>
<evidence type="ECO:0000256" key="7">
    <source>
        <dbReference type="ARBA" id="ARBA00022741"/>
    </source>
</evidence>
<evidence type="ECO:0000256" key="9">
    <source>
        <dbReference type="ARBA" id="ARBA00022840"/>
    </source>
</evidence>
<dbReference type="Pfam" id="PF14380">
    <property type="entry name" value="WAK_assoc"/>
    <property type="match status" value="1"/>
</dbReference>
<evidence type="ECO:0000256" key="15">
    <source>
        <dbReference type="PROSITE-ProRule" id="PRU10141"/>
    </source>
</evidence>
<evidence type="ECO:0000256" key="4">
    <source>
        <dbReference type="ARBA" id="ARBA00022679"/>
    </source>
</evidence>
<gene>
    <name evidence="19" type="ORF">M0R45_016921</name>
</gene>
<dbReference type="InterPro" id="IPR008271">
    <property type="entry name" value="Ser/Thr_kinase_AS"/>
</dbReference>
<keyword evidence="5 16" id="KW-0812">Transmembrane</keyword>
<feature type="signal peptide" evidence="17">
    <location>
        <begin position="1"/>
        <end position="28"/>
    </location>
</feature>
<dbReference type="PROSITE" id="PS00108">
    <property type="entry name" value="PROTEIN_KINASE_ST"/>
    <property type="match status" value="1"/>
</dbReference>
<evidence type="ECO:0000313" key="20">
    <source>
        <dbReference type="Proteomes" id="UP001457282"/>
    </source>
</evidence>
<feature type="chain" id="PRO_5043475245" description="non-specific serine/threonine protein kinase" evidence="17">
    <location>
        <begin position="29"/>
        <end position="634"/>
    </location>
</feature>
<dbReference type="InterPro" id="IPR025287">
    <property type="entry name" value="WAK_GUB"/>
</dbReference>
<evidence type="ECO:0000256" key="1">
    <source>
        <dbReference type="ARBA" id="ARBA00004479"/>
    </source>
</evidence>
<evidence type="ECO:0000256" key="16">
    <source>
        <dbReference type="SAM" id="Phobius"/>
    </source>
</evidence>
<feature type="binding site" evidence="15">
    <location>
        <position position="354"/>
    </location>
    <ligand>
        <name>ATP</name>
        <dbReference type="ChEBI" id="CHEBI:30616"/>
    </ligand>
</feature>
<dbReference type="GO" id="GO:0016020">
    <property type="term" value="C:membrane"/>
    <property type="evidence" value="ECO:0007669"/>
    <property type="project" value="UniProtKB-SubCell"/>
</dbReference>
<keyword evidence="20" id="KW-1185">Reference proteome</keyword>
<dbReference type="SMART" id="SM00220">
    <property type="entry name" value="S_TKc"/>
    <property type="match status" value="1"/>
</dbReference>
<dbReference type="Gene3D" id="3.30.200.20">
    <property type="entry name" value="Phosphorylase Kinase, domain 1"/>
    <property type="match status" value="1"/>
</dbReference>
<dbReference type="PANTHER" id="PTHR27009">
    <property type="entry name" value="RUST RESISTANCE KINASE LR10-RELATED"/>
    <property type="match status" value="1"/>
</dbReference>